<sequence length="108" mass="11901">MSGPVTGVAWAALAGLVLAGVLLVLTHRRIEHLERADTARKWDLLALRAELGALRGELRSGQPRPRDGAAPAPRRATRADPPAQPTTGPTAWRRSHRRTARRSRRQTY</sequence>
<keyword evidence="2" id="KW-1133">Transmembrane helix</keyword>
<gene>
    <name evidence="3" type="ORF">BG845_05560</name>
</gene>
<evidence type="ECO:0000256" key="1">
    <source>
        <dbReference type="SAM" id="MobiDB-lite"/>
    </source>
</evidence>
<reference evidence="3 4" key="1">
    <citation type="submission" date="2016-09" db="EMBL/GenBank/DDBJ databases">
        <title>Pseudonocardia autotrophica DSM535, a candidate organism with high potential of specific P450 cytochromes.</title>
        <authorList>
            <person name="Grumaz C."/>
            <person name="Vainshtein Y."/>
            <person name="Kirstahler P."/>
            <person name="Sohn K."/>
        </authorList>
    </citation>
    <scope>NUCLEOTIDE SEQUENCE [LARGE SCALE GENOMIC DNA]</scope>
    <source>
        <strain evidence="3 4">DSM 535</strain>
    </source>
</reference>
<accession>A0A1Y2MLY0</accession>
<organism evidence="3 4">
    <name type="scientific">Pseudonocardia autotrophica</name>
    <name type="common">Amycolata autotrophica</name>
    <name type="synonym">Nocardia autotrophica</name>
    <dbReference type="NCBI Taxonomy" id="2074"/>
    <lineage>
        <taxon>Bacteria</taxon>
        <taxon>Bacillati</taxon>
        <taxon>Actinomycetota</taxon>
        <taxon>Actinomycetes</taxon>
        <taxon>Pseudonocardiales</taxon>
        <taxon>Pseudonocardiaceae</taxon>
        <taxon>Pseudonocardia</taxon>
    </lineage>
</organism>
<keyword evidence="2" id="KW-0472">Membrane</keyword>
<dbReference type="AlphaFoldDB" id="A0A1Y2MLY0"/>
<evidence type="ECO:0000313" key="3">
    <source>
        <dbReference type="EMBL" id="OSY36162.1"/>
    </source>
</evidence>
<protein>
    <submittedName>
        <fullName evidence="3">Uncharacterized protein</fullName>
    </submittedName>
</protein>
<proteinExistence type="predicted"/>
<name>A0A1Y2MLY0_PSEAH</name>
<feature type="compositionally biased region" description="Low complexity" evidence="1">
    <location>
        <begin position="56"/>
        <end position="74"/>
    </location>
</feature>
<feature type="region of interest" description="Disordered" evidence="1">
    <location>
        <begin position="56"/>
        <end position="108"/>
    </location>
</feature>
<dbReference type="EMBL" id="MIGB01000042">
    <property type="protein sequence ID" value="OSY36162.1"/>
    <property type="molecule type" value="Genomic_DNA"/>
</dbReference>
<evidence type="ECO:0000256" key="2">
    <source>
        <dbReference type="SAM" id="Phobius"/>
    </source>
</evidence>
<feature type="compositionally biased region" description="Basic residues" evidence="1">
    <location>
        <begin position="93"/>
        <end position="108"/>
    </location>
</feature>
<keyword evidence="2" id="KW-0812">Transmembrane</keyword>
<keyword evidence="4" id="KW-1185">Reference proteome</keyword>
<evidence type="ECO:0000313" key="4">
    <source>
        <dbReference type="Proteomes" id="UP000194360"/>
    </source>
</evidence>
<feature type="transmembrane region" description="Helical" evidence="2">
    <location>
        <begin position="6"/>
        <end position="25"/>
    </location>
</feature>
<comment type="caution">
    <text evidence="3">The sequence shown here is derived from an EMBL/GenBank/DDBJ whole genome shotgun (WGS) entry which is preliminary data.</text>
</comment>
<dbReference type="Proteomes" id="UP000194360">
    <property type="component" value="Unassembled WGS sequence"/>
</dbReference>